<dbReference type="Proteomes" id="UP000317421">
    <property type="component" value="Unassembled WGS sequence"/>
</dbReference>
<evidence type="ECO:0000313" key="4">
    <source>
        <dbReference type="Proteomes" id="UP000317421"/>
    </source>
</evidence>
<dbReference type="NCBIfam" id="TIGR04294">
    <property type="entry name" value="pre_pil_HX9DG"/>
    <property type="match status" value="1"/>
</dbReference>
<proteinExistence type="predicted"/>
<keyword evidence="4" id="KW-1185">Reference proteome</keyword>
<dbReference type="Pfam" id="PF07596">
    <property type="entry name" value="SBP_bac_10"/>
    <property type="match status" value="1"/>
</dbReference>
<dbReference type="InterPro" id="IPR011453">
    <property type="entry name" value="DUF1559"/>
</dbReference>
<protein>
    <submittedName>
        <fullName evidence="3">Putative major pilin subunit</fullName>
    </submittedName>
</protein>
<dbReference type="PANTHER" id="PTHR30093">
    <property type="entry name" value="GENERAL SECRETION PATHWAY PROTEIN G"/>
    <property type="match status" value="1"/>
</dbReference>
<dbReference type="InterPro" id="IPR027558">
    <property type="entry name" value="Pre_pil_HX9DG_C"/>
</dbReference>
<dbReference type="Gene3D" id="3.30.700.10">
    <property type="entry name" value="Glycoprotein, Type 4 Pilin"/>
    <property type="match status" value="1"/>
</dbReference>
<organism evidence="3 4">
    <name type="scientific">Botrimarina colliarenosi</name>
    <dbReference type="NCBI Taxonomy" id="2528001"/>
    <lineage>
        <taxon>Bacteria</taxon>
        <taxon>Pseudomonadati</taxon>
        <taxon>Planctomycetota</taxon>
        <taxon>Planctomycetia</taxon>
        <taxon>Pirellulales</taxon>
        <taxon>Lacipirellulaceae</taxon>
        <taxon>Botrimarina</taxon>
    </lineage>
</organism>
<dbReference type="InterPro" id="IPR045584">
    <property type="entry name" value="Pilin-like"/>
</dbReference>
<dbReference type="PANTHER" id="PTHR30093:SF2">
    <property type="entry name" value="TYPE II SECRETION SYSTEM PROTEIN H"/>
    <property type="match status" value="1"/>
</dbReference>
<name>A0A5C6A0Q6_9BACT</name>
<sequence>MNKTGRNRGFTLVELLVVIAIIGILVALLLPAVQAAREAARRTQCVNQLRQLGVAMLNFESTFGGLPPMAKSWTNAELNALYEGTGYAAPGGWYDDHGWYIPLMPYIEEASLTDLGNAKAPLSHPVNLNVRKAYVGLHACPSDIGLQRNEWDRPEWARVRSSYVVNAGNTVYGQHNVGTCPGVFPTCREFFGGPFVARKLGRLATIIDGTSNTLMMGEVLVLPETLGWGGPYSDAQTALGGQVFTGYNTPNTSERDGIVPSYNWFSNPEVQSAWVMAQLPGSEGAAPGLPPVGPARPPAIPSSRGGGGNIPPDASVDNRDGTKQQHIAVRSRHPGGVNASRCDGSVAFYTDDTDPLVWNALTSAAGGEAY</sequence>
<feature type="compositionally biased region" description="Pro residues" evidence="1">
    <location>
        <begin position="288"/>
        <end position="300"/>
    </location>
</feature>
<dbReference type="EMBL" id="SJPR01000009">
    <property type="protein sequence ID" value="TWT92900.1"/>
    <property type="molecule type" value="Genomic_DNA"/>
</dbReference>
<dbReference type="OrthoDB" id="286902at2"/>
<dbReference type="NCBIfam" id="TIGR02532">
    <property type="entry name" value="IV_pilin_GFxxxE"/>
    <property type="match status" value="1"/>
</dbReference>
<reference evidence="3 4" key="1">
    <citation type="submission" date="2019-02" db="EMBL/GenBank/DDBJ databases">
        <title>Deep-cultivation of Planctomycetes and their phenomic and genomic characterization uncovers novel biology.</title>
        <authorList>
            <person name="Wiegand S."/>
            <person name="Jogler M."/>
            <person name="Boedeker C."/>
            <person name="Pinto D."/>
            <person name="Vollmers J."/>
            <person name="Rivas-Marin E."/>
            <person name="Kohn T."/>
            <person name="Peeters S.H."/>
            <person name="Heuer A."/>
            <person name="Rast P."/>
            <person name="Oberbeckmann S."/>
            <person name="Bunk B."/>
            <person name="Jeske O."/>
            <person name="Meyerdierks A."/>
            <person name="Storesund J.E."/>
            <person name="Kallscheuer N."/>
            <person name="Luecker S."/>
            <person name="Lage O.M."/>
            <person name="Pohl T."/>
            <person name="Merkel B.J."/>
            <person name="Hornburger P."/>
            <person name="Mueller R.-W."/>
            <person name="Bruemmer F."/>
            <person name="Labrenz M."/>
            <person name="Spormann A.M."/>
            <person name="Op Den Camp H."/>
            <person name="Overmann J."/>
            <person name="Amann R."/>
            <person name="Jetten M.S.M."/>
            <person name="Mascher T."/>
            <person name="Medema M.H."/>
            <person name="Devos D.P."/>
            <person name="Kaster A.-K."/>
            <person name="Ovreas L."/>
            <person name="Rohde M."/>
            <person name="Galperin M.Y."/>
            <person name="Jogler C."/>
        </authorList>
    </citation>
    <scope>NUCLEOTIDE SEQUENCE [LARGE SCALE GENOMIC DNA]</scope>
    <source>
        <strain evidence="3 4">Pla108</strain>
    </source>
</reference>
<dbReference type="PROSITE" id="PS00409">
    <property type="entry name" value="PROKAR_NTER_METHYL"/>
    <property type="match status" value="1"/>
</dbReference>
<dbReference type="SUPFAM" id="SSF54523">
    <property type="entry name" value="Pili subunits"/>
    <property type="match status" value="1"/>
</dbReference>
<feature type="region of interest" description="Disordered" evidence="1">
    <location>
        <begin position="285"/>
        <end position="321"/>
    </location>
</feature>
<evidence type="ECO:0000313" key="3">
    <source>
        <dbReference type="EMBL" id="TWT92900.1"/>
    </source>
</evidence>
<dbReference type="Pfam" id="PF07963">
    <property type="entry name" value="N_methyl"/>
    <property type="match status" value="1"/>
</dbReference>
<accession>A0A5C6A0Q6</accession>
<dbReference type="RefSeq" id="WP_146446714.1">
    <property type="nucleotide sequence ID" value="NZ_SJPR01000009.1"/>
</dbReference>
<evidence type="ECO:0000256" key="1">
    <source>
        <dbReference type="SAM" id="MobiDB-lite"/>
    </source>
</evidence>
<comment type="caution">
    <text evidence="3">The sequence shown here is derived from an EMBL/GenBank/DDBJ whole genome shotgun (WGS) entry which is preliminary data.</text>
</comment>
<dbReference type="InterPro" id="IPR012902">
    <property type="entry name" value="N_methyl_site"/>
</dbReference>
<feature type="domain" description="DUF1559" evidence="2">
    <location>
        <begin position="34"/>
        <end position="355"/>
    </location>
</feature>
<gene>
    <name evidence="3" type="ORF">Pla108_40400</name>
</gene>
<evidence type="ECO:0000259" key="2">
    <source>
        <dbReference type="Pfam" id="PF07596"/>
    </source>
</evidence>
<dbReference type="AlphaFoldDB" id="A0A5C6A0Q6"/>